<organism evidence="3 4">
    <name type="scientific">Archangium violaceum Cb vi76</name>
    <dbReference type="NCBI Taxonomy" id="1406225"/>
    <lineage>
        <taxon>Bacteria</taxon>
        <taxon>Pseudomonadati</taxon>
        <taxon>Myxococcota</taxon>
        <taxon>Myxococcia</taxon>
        <taxon>Myxococcales</taxon>
        <taxon>Cystobacterineae</taxon>
        <taxon>Archangiaceae</taxon>
        <taxon>Archangium</taxon>
    </lineage>
</organism>
<reference evidence="3 4" key="1">
    <citation type="submission" date="2014-07" db="EMBL/GenBank/DDBJ databases">
        <title>Draft Genome Sequence of Gephyronic Acid Producer, Cystobacter violaceus Strain Cb vi76.</title>
        <authorList>
            <person name="Stevens D.C."/>
            <person name="Young J."/>
            <person name="Carmichael R."/>
            <person name="Tan J."/>
            <person name="Taylor R.E."/>
        </authorList>
    </citation>
    <scope>NUCLEOTIDE SEQUENCE [LARGE SCALE GENOMIC DNA]</scope>
    <source>
        <strain evidence="3 4">Cb vi76</strain>
    </source>
</reference>
<protein>
    <recommendedName>
        <fullName evidence="2">DUF5916 domain-containing protein</fullName>
    </recommendedName>
</protein>
<comment type="caution">
    <text evidence="3">The sequence shown here is derived from an EMBL/GenBank/DDBJ whole genome shotgun (WGS) entry which is preliminary data.</text>
</comment>
<dbReference type="Gene3D" id="2.60.40.1190">
    <property type="match status" value="1"/>
</dbReference>
<keyword evidence="1" id="KW-0732">Signal</keyword>
<dbReference type="EMBL" id="JPMI01000392">
    <property type="protein sequence ID" value="KFA87120.1"/>
    <property type="molecule type" value="Genomic_DNA"/>
</dbReference>
<dbReference type="CDD" id="cd09618">
    <property type="entry name" value="CBM9_like_2"/>
    <property type="match status" value="1"/>
</dbReference>
<feature type="domain" description="DUF5916" evidence="2">
    <location>
        <begin position="491"/>
        <end position="868"/>
    </location>
</feature>
<evidence type="ECO:0000313" key="3">
    <source>
        <dbReference type="EMBL" id="KFA87120.1"/>
    </source>
</evidence>
<feature type="chain" id="PRO_5001781120" description="DUF5916 domain-containing protein" evidence="1">
    <location>
        <begin position="24"/>
        <end position="874"/>
    </location>
</feature>
<name>A0A084SF85_9BACT</name>
<dbReference type="SUPFAM" id="SSF49344">
    <property type="entry name" value="CBD9-like"/>
    <property type="match status" value="1"/>
</dbReference>
<dbReference type="RefSeq" id="WP_043413358.1">
    <property type="nucleotide sequence ID" value="NZ_JPMI01000392.1"/>
</dbReference>
<evidence type="ECO:0000313" key="4">
    <source>
        <dbReference type="Proteomes" id="UP000028547"/>
    </source>
</evidence>
<feature type="domain" description="DUF5916" evidence="2">
    <location>
        <begin position="240"/>
        <end position="437"/>
    </location>
</feature>
<evidence type="ECO:0000256" key="1">
    <source>
        <dbReference type="SAM" id="SignalP"/>
    </source>
</evidence>
<proteinExistence type="predicted"/>
<dbReference type="Pfam" id="PF19313">
    <property type="entry name" value="DUF5916"/>
    <property type="match status" value="2"/>
</dbReference>
<accession>A0A084SF85</accession>
<dbReference type="Proteomes" id="UP000028547">
    <property type="component" value="Unassembled WGS sequence"/>
</dbReference>
<sequence>MSRSVLALAALSVPLLASLSARAQPSTAGEGRRLEAVRVEQGPRVDGVLDDDIWRRIPFTSDFTQKEPEQGKPSTLRTEVAFVYDAEALYVGARMASDKPEDIETVMTRRDESGSAERLIISLDTYRDRRTAYSFAVTAAGVRVDWYHPQDHEYVRDASYSPVWEARTMQTSVGWVAELRIPFSQLRFNAAEQQVWGLNINRYIPRRNEDAFWVVVPRDVTAWSSHFGELTGIRGVAPSRRIEVVPYLAGDIQAASGANPRAGTPFEKRTPYSGRAGLDAKMGLGPNLTLDATVNPDFGQVDADPAQVNLTAFENFFEERRPFFTEGGQLLNNSSGYGPAYFYSRRVGGAPRLSASADFVESPRASTIWGAAKLTGRLSSGLSLGALGAFTGDAFADTYDFATGARGRVKLDSRTGFGVLRAQQELGPGGSVVGATATTMYRHIGGGQGLTRQLAREAYSGGADFRLRMGGEYFVSGYAGGSLVRGDAAAITRLQESSARYFQRPDQSYVRVDPEATALSGYALGAKVERVSGEHWLWNASANALSPGFELNDLGRLNTADDLDASLGLTYRETNPGRLLRNWELGLSAASNWNYGLTRQSSELELTGAATFPNFWAGEFRVTYLPRAFSDSLTRGGPLMRTAQGVDGELTLENSFNDTTRWRVTGSLWAFEQGSQGGFVSASLTLQLHRRLRLGLEPTASLYTEGMQYVDTLEGGGAGTFGNRYVFGSVRRREVALRLRANLFLSPDLSIEAYAEPFASSGSFSGFGELERAGGTLRRYGSFSRLADGDMELVDGGSSFRLGDPDFNLRSFRSNVVLRWEWRPGSTVFLVWQQDRSTPSARSDPLSPRFLGDALTSPGGHTFALKLSGWFTAG</sequence>
<dbReference type="InterPro" id="IPR045670">
    <property type="entry name" value="DUF5916"/>
</dbReference>
<gene>
    <name evidence="3" type="ORF">Q664_49815</name>
</gene>
<evidence type="ECO:0000259" key="2">
    <source>
        <dbReference type="Pfam" id="PF19313"/>
    </source>
</evidence>
<dbReference type="AlphaFoldDB" id="A0A084SF85"/>
<feature type="signal peptide" evidence="1">
    <location>
        <begin position="1"/>
        <end position="23"/>
    </location>
</feature>